<protein>
    <submittedName>
        <fullName evidence="1">Methyltransferase domain-containing protein</fullName>
    </submittedName>
</protein>
<dbReference type="GO" id="GO:0032259">
    <property type="term" value="P:methylation"/>
    <property type="evidence" value="ECO:0007669"/>
    <property type="project" value="UniProtKB-KW"/>
</dbReference>
<proteinExistence type="predicted"/>
<dbReference type="RefSeq" id="WP_078686000.1">
    <property type="nucleotide sequence ID" value="NZ_FUYA01000011.1"/>
</dbReference>
<dbReference type="InterPro" id="IPR029063">
    <property type="entry name" value="SAM-dependent_MTases_sf"/>
</dbReference>
<evidence type="ECO:0000313" key="1">
    <source>
        <dbReference type="EMBL" id="SKA81664.1"/>
    </source>
</evidence>
<dbReference type="STRING" id="1121442.SAMN02745702_02739"/>
<keyword evidence="1" id="KW-0489">Methyltransferase</keyword>
<dbReference type="CDD" id="cd02440">
    <property type="entry name" value="AdoMet_MTases"/>
    <property type="match status" value="1"/>
</dbReference>
<gene>
    <name evidence="1" type="ORF">SAMN02745702_02739</name>
</gene>
<dbReference type="Pfam" id="PF13489">
    <property type="entry name" value="Methyltransf_23"/>
    <property type="match status" value="1"/>
</dbReference>
<accession>A0A1T4WWI3</accession>
<dbReference type="AlphaFoldDB" id="A0A1T4WWI3"/>
<dbReference type="SUPFAM" id="SSF53335">
    <property type="entry name" value="S-adenosyl-L-methionine-dependent methyltransferases"/>
    <property type="match status" value="1"/>
</dbReference>
<dbReference type="Proteomes" id="UP000189733">
    <property type="component" value="Unassembled WGS sequence"/>
</dbReference>
<sequence>MYYCPLCGMDHDGYLPLWKELSDALEAYGFDAISLKPEFYNRENLTCPVCGGMDRERMCAEYLRRTFGKNFYDRSFRFLEFAPNPAFSRFIRKNFTLRHETADLLRSDVTYQCDLTNMPVLKTESVNAWISLHMLEHIPDDRAALRELYRILTPGGFGLLLVPLSLALEKTDEDPSASEFERWRRFGQNDHIRMYAKKDFIERILEAGFQLEQLGKEWFGEKCFARLGLPDTAVLYVLKKPGLETS</sequence>
<dbReference type="Gene3D" id="3.40.50.150">
    <property type="entry name" value="Vaccinia Virus protein VP39"/>
    <property type="match status" value="1"/>
</dbReference>
<dbReference type="OrthoDB" id="9772751at2"/>
<reference evidence="1 2" key="1">
    <citation type="submission" date="2017-02" db="EMBL/GenBank/DDBJ databases">
        <authorList>
            <person name="Peterson S.W."/>
        </authorList>
    </citation>
    <scope>NUCLEOTIDE SEQUENCE [LARGE SCALE GENOMIC DNA]</scope>
    <source>
        <strain evidence="1 2">DSM 18034</strain>
    </source>
</reference>
<dbReference type="GO" id="GO:0008168">
    <property type="term" value="F:methyltransferase activity"/>
    <property type="evidence" value="ECO:0007669"/>
    <property type="project" value="UniProtKB-KW"/>
</dbReference>
<dbReference type="EMBL" id="FUYA01000011">
    <property type="protein sequence ID" value="SKA81664.1"/>
    <property type="molecule type" value="Genomic_DNA"/>
</dbReference>
<keyword evidence="1" id="KW-0808">Transferase</keyword>
<organism evidence="1 2">
    <name type="scientific">Desulfobaculum bizertense DSM 18034</name>
    <dbReference type="NCBI Taxonomy" id="1121442"/>
    <lineage>
        <taxon>Bacteria</taxon>
        <taxon>Pseudomonadati</taxon>
        <taxon>Thermodesulfobacteriota</taxon>
        <taxon>Desulfovibrionia</taxon>
        <taxon>Desulfovibrionales</taxon>
        <taxon>Desulfovibrionaceae</taxon>
        <taxon>Desulfobaculum</taxon>
    </lineage>
</organism>
<name>A0A1T4WWI3_9BACT</name>
<keyword evidence="2" id="KW-1185">Reference proteome</keyword>
<evidence type="ECO:0000313" key="2">
    <source>
        <dbReference type="Proteomes" id="UP000189733"/>
    </source>
</evidence>